<dbReference type="Pfam" id="PF03480">
    <property type="entry name" value="DctP"/>
    <property type="match status" value="1"/>
</dbReference>
<protein>
    <submittedName>
        <fullName evidence="3">ABC transporter substrate-binding protein</fullName>
    </submittedName>
</protein>
<dbReference type="EMBL" id="RDQM01000011">
    <property type="protein sequence ID" value="RMW96752.1"/>
    <property type="molecule type" value="Genomic_DNA"/>
</dbReference>
<evidence type="ECO:0000313" key="4">
    <source>
        <dbReference type="Proteomes" id="UP000267521"/>
    </source>
</evidence>
<sequence length="324" mass="35649">MKRLGAWAIAGVLLVAAGAATAGEVTLKAVNAFVADTFFARRFEAFVQKVNEEGKGLVQIKVVGGPEAIPVFEIGNAVRAGVVDLANTSAVFHANLVPEALAMTFTDQPIQALRANGGHELMNRLHQQKANMVWLARVSDGLDYHIYSNKKVDKLEDLKGLKLRSTPIYLAFFRALGASALQVAPGEVYTALERGVVDGYGWPSVGVMDLGWQEKTRYRIDPGFYNVEVSLFMNKRSWEGLTPEQRQFLDKMVQWVEADNARDPALAAEEKQRLQQAGVQILQWAPEQAEALREAAYGAGWAAIKKVNPKDAPEIEKLFRTGKP</sequence>
<dbReference type="InterPro" id="IPR038404">
    <property type="entry name" value="TRAP_DctP_sf"/>
</dbReference>
<dbReference type="GO" id="GO:0055085">
    <property type="term" value="P:transmembrane transport"/>
    <property type="evidence" value="ECO:0007669"/>
    <property type="project" value="InterPro"/>
</dbReference>
<accession>A0A3M6Q0F7</accession>
<comment type="caution">
    <text evidence="3">The sequence shown here is derived from an EMBL/GenBank/DDBJ whole genome shotgun (WGS) entry which is preliminary data.</text>
</comment>
<gene>
    <name evidence="3" type="ORF">EBQ26_09435</name>
</gene>
<reference evidence="3 4" key="1">
    <citation type="submission" date="2018-10" db="EMBL/GenBank/DDBJ databases">
        <title>Comamonadaceae CDC group NO-1 genome sequencing and assembly.</title>
        <authorList>
            <person name="Bernier A.-M."/>
            <person name="Bernard K."/>
        </authorList>
    </citation>
    <scope>NUCLEOTIDE SEQUENCE [LARGE SCALE GENOMIC DNA]</scope>
    <source>
        <strain evidence="3 4">NML970147</strain>
    </source>
</reference>
<keyword evidence="1 2" id="KW-0732">Signal</keyword>
<dbReference type="RefSeq" id="WP_122238764.1">
    <property type="nucleotide sequence ID" value="NZ_RDQM01000011.1"/>
</dbReference>
<organism evidence="3 4">
    <name type="scientific">Allofranklinella schreckenbergeri</name>
    <dbReference type="NCBI Taxonomy" id="1076744"/>
    <lineage>
        <taxon>Bacteria</taxon>
        <taxon>Pseudomonadati</taxon>
        <taxon>Pseudomonadota</taxon>
        <taxon>Betaproteobacteria</taxon>
        <taxon>Burkholderiales</taxon>
        <taxon>Comamonadaceae</taxon>
        <taxon>Allofranklinella</taxon>
    </lineage>
</organism>
<name>A0A3M6Q0F7_9BURK</name>
<evidence type="ECO:0000256" key="1">
    <source>
        <dbReference type="ARBA" id="ARBA00022729"/>
    </source>
</evidence>
<evidence type="ECO:0000256" key="2">
    <source>
        <dbReference type="SAM" id="SignalP"/>
    </source>
</evidence>
<dbReference type="PANTHER" id="PTHR33376">
    <property type="match status" value="1"/>
</dbReference>
<feature type="chain" id="PRO_5018001495" evidence="2">
    <location>
        <begin position="23"/>
        <end position="324"/>
    </location>
</feature>
<dbReference type="PANTHER" id="PTHR33376:SF5">
    <property type="entry name" value="EXTRACYTOPLASMIC SOLUTE RECEPTOR PROTEIN"/>
    <property type="match status" value="1"/>
</dbReference>
<dbReference type="NCBIfam" id="NF037995">
    <property type="entry name" value="TRAP_S1"/>
    <property type="match status" value="1"/>
</dbReference>
<feature type="signal peptide" evidence="2">
    <location>
        <begin position="1"/>
        <end position="22"/>
    </location>
</feature>
<dbReference type="AlphaFoldDB" id="A0A3M6Q0F7"/>
<dbReference type="InterPro" id="IPR018389">
    <property type="entry name" value="DctP_fam"/>
</dbReference>
<evidence type="ECO:0000313" key="3">
    <source>
        <dbReference type="EMBL" id="RMW96752.1"/>
    </source>
</evidence>
<dbReference type="Gene3D" id="3.40.190.170">
    <property type="entry name" value="Bacterial extracellular solute-binding protein, family 7"/>
    <property type="match status" value="1"/>
</dbReference>
<proteinExistence type="predicted"/>
<dbReference type="Proteomes" id="UP000267521">
    <property type="component" value="Unassembled WGS sequence"/>
</dbReference>